<gene>
    <name evidence="2" type="ORF">LARSCL_LOCUS7982</name>
</gene>
<proteinExistence type="predicted"/>
<evidence type="ECO:0000313" key="2">
    <source>
        <dbReference type="EMBL" id="CAL1275272.1"/>
    </source>
</evidence>
<feature type="chain" id="PRO_5043561776" evidence="1">
    <location>
        <begin position="27"/>
        <end position="140"/>
    </location>
</feature>
<organism evidence="2 3">
    <name type="scientific">Larinioides sclopetarius</name>
    <dbReference type="NCBI Taxonomy" id="280406"/>
    <lineage>
        <taxon>Eukaryota</taxon>
        <taxon>Metazoa</taxon>
        <taxon>Ecdysozoa</taxon>
        <taxon>Arthropoda</taxon>
        <taxon>Chelicerata</taxon>
        <taxon>Arachnida</taxon>
        <taxon>Araneae</taxon>
        <taxon>Araneomorphae</taxon>
        <taxon>Entelegynae</taxon>
        <taxon>Araneoidea</taxon>
        <taxon>Araneidae</taxon>
        <taxon>Larinioides</taxon>
    </lineage>
</organism>
<evidence type="ECO:0000313" key="3">
    <source>
        <dbReference type="Proteomes" id="UP001497382"/>
    </source>
</evidence>
<feature type="signal peptide" evidence="1">
    <location>
        <begin position="1"/>
        <end position="26"/>
    </location>
</feature>
<comment type="caution">
    <text evidence="2">The sequence shown here is derived from an EMBL/GenBank/DDBJ whole genome shotgun (WGS) entry which is preliminary data.</text>
</comment>
<reference evidence="2 3" key="1">
    <citation type="submission" date="2024-04" db="EMBL/GenBank/DDBJ databases">
        <authorList>
            <person name="Rising A."/>
            <person name="Reimegard J."/>
            <person name="Sonavane S."/>
            <person name="Akerstrom W."/>
            <person name="Nylinder S."/>
            <person name="Hedman E."/>
            <person name="Kallberg Y."/>
        </authorList>
    </citation>
    <scope>NUCLEOTIDE SEQUENCE [LARGE SCALE GENOMIC DNA]</scope>
</reference>
<evidence type="ECO:0000256" key="1">
    <source>
        <dbReference type="SAM" id="SignalP"/>
    </source>
</evidence>
<keyword evidence="3" id="KW-1185">Reference proteome</keyword>
<keyword evidence="1" id="KW-0732">Signal</keyword>
<protein>
    <submittedName>
        <fullName evidence="2">Uncharacterized protein</fullName>
    </submittedName>
</protein>
<sequence>MKSPAYFSLPIIVAVFLLGHVPANDANEANDRFLKNLECIFTSGNETYCEVFLDDCSNDMPPKLTDAYNKCVNEHFPDGLGGCSSSEEMKKSVEKRKQVNSCIMEELGSYQVTESDIEQLTAFNKCTANLARQLGCEASK</sequence>
<accession>A0AAV1ZU11</accession>
<name>A0AAV1ZU11_9ARAC</name>
<dbReference type="EMBL" id="CAXIEN010000084">
    <property type="protein sequence ID" value="CAL1275272.1"/>
    <property type="molecule type" value="Genomic_DNA"/>
</dbReference>
<dbReference type="Proteomes" id="UP001497382">
    <property type="component" value="Unassembled WGS sequence"/>
</dbReference>
<dbReference type="AlphaFoldDB" id="A0AAV1ZU11"/>